<dbReference type="SUPFAM" id="SSF52091">
    <property type="entry name" value="SpoIIaa-like"/>
    <property type="match status" value="1"/>
</dbReference>
<reference evidence="2 3" key="1">
    <citation type="submission" date="2016-10" db="EMBL/GenBank/DDBJ databases">
        <authorList>
            <person name="de Groot N.N."/>
        </authorList>
    </citation>
    <scope>NUCLEOTIDE SEQUENCE [LARGE SCALE GENOMIC DNA]</scope>
    <source>
        <strain evidence="2 3">DSM 44468</strain>
    </source>
</reference>
<dbReference type="OrthoDB" id="4628340at2"/>
<dbReference type="RefSeq" id="WP_091505715.1">
    <property type="nucleotide sequence ID" value="NZ_FORP01000005.1"/>
</dbReference>
<dbReference type="PROSITE" id="PS50801">
    <property type="entry name" value="STAS"/>
    <property type="match status" value="1"/>
</dbReference>
<protein>
    <submittedName>
        <fullName evidence="2">Anti-anti-sigma factor</fullName>
    </submittedName>
</protein>
<dbReference type="Pfam" id="PF13466">
    <property type="entry name" value="STAS_2"/>
    <property type="match status" value="1"/>
</dbReference>
<dbReference type="Gene3D" id="3.30.750.24">
    <property type="entry name" value="STAS domain"/>
    <property type="match status" value="1"/>
</dbReference>
<dbReference type="InterPro" id="IPR036513">
    <property type="entry name" value="STAS_dom_sf"/>
</dbReference>
<name>A0A1I3QZW4_9PSEU</name>
<dbReference type="Proteomes" id="UP000199025">
    <property type="component" value="Unassembled WGS sequence"/>
</dbReference>
<keyword evidence="3" id="KW-1185">Reference proteome</keyword>
<sequence>MPTAFTTSLSEAPDGGRVLTLTGEIDLTNAEEFRAALAAAVRGTGSVTVDLTRIDYLDSSALSTLFACTEDHDVRIVAPSLLSRVLRVSGLTEVATVTIVD</sequence>
<accession>A0A1I3QZW4</accession>
<dbReference type="InterPro" id="IPR002645">
    <property type="entry name" value="STAS_dom"/>
</dbReference>
<gene>
    <name evidence="2" type="ORF">SAMN05421835_10539</name>
</gene>
<evidence type="ECO:0000313" key="2">
    <source>
        <dbReference type="EMBL" id="SFJ38687.1"/>
    </source>
</evidence>
<dbReference type="STRING" id="115433.SAMN05421835_10539"/>
<proteinExistence type="predicted"/>
<dbReference type="CDD" id="cd07043">
    <property type="entry name" value="STAS_anti-anti-sigma_factors"/>
    <property type="match status" value="1"/>
</dbReference>
<feature type="domain" description="STAS" evidence="1">
    <location>
        <begin position="6"/>
        <end position="101"/>
    </location>
</feature>
<organism evidence="2 3">
    <name type="scientific">Amycolatopsis sacchari</name>
    <dbReference type="NCBI Taxonomy" id="115433"/>
    <lineage>
        <taxon>Bacteria</taxon>
        <taxon>Bacillati</taxon>
        <taxon>Actinomycetota</taxon>
        <taxon>Actinomycetes</taxon>
        <taxon>Pseudonocardiales</taxon>
        <taxon>Pseudonocardiaceae</taxon>
        <taxon>Amycolatopsis</taxon>
    </lineage>
</organism>
<evidence type="ECO:0000259" key="1">
    <source>
        <dbReference type="PROSITE" id="PS50801"/>
    </source>
</evidence>
<dbReference type="AlphaFoldDB" id="A0A1I3QZW4"/>
<evidence type="ECO:0000313" key="3">
    <source>
        <dbReference type="Proteomes" id="UP000199025"/>
    </source>
</evidence>
<dbReference type="InterPro" id="IPR058548">
    <property type="entry name" value="MlaB-like_STAS"/>
</dbReference>
<dbReference type="EMBL" id="FORP01000005">
    <property type="protein sequence ID" value="SFJ38687.1"/>
    <property type="molecule type" value="Genomic_DNA"/>
</dbReference>